<evidence type="ECO:0000313" key="2">
    <source>
        <dbReference type="EMBL" id="KAJ4429160.1"/>
    </source>
</evidence>
<sequence>MAGLCEGGNEPPGSLKANENFITLLDAMNFISTAWEGIDAQTINCFRKAEFFKGGQSYSKDHSAIEEEEDDDDDDDDDDDTMILEKVFGGPEIDSDHYLLVFFI</sequence>
<organism evidence="2 3">
    <name type="scientific">Periplaneta americana</name>
    <name type="common">American cockroach</name>
    <name type="synonym">Blatta americana</name>
    <dbReference type="NCBI Taxonomy" id="6978"/>
    <lineage>
        <taxon>Eukaryota</taxon>
        <taxon>Metazoa</taxon>
        <taxon>Ecdysozoa</taxon>
        <taxon>Arthropoda</taxon>
        <taxon>Hexapoda</taxon>
        <taxon>Insecta</taxon>
        <taxon>Pterygota</taxon>
        <taxon>Neoptera</taxon>
        <taxon>Polyneoptera</taxon>
        <taxon>Dictyoptera</taxon>
        <taxon>Blattodea</taxon>
        <taxon>Blattoidea</taxon>
        <taxon>Blattidae</taxon>
        <taxon>Blattinae</taxon>
        <taxon>Periplaneta</taxon>
    </lineage>
</organism>
<dbReference type="Proteomes" id="UP001148838">
    <property type="component" value="Unassembled WGS sequence"/>
</dbReference>
<gene>
    <name evidence="2" type="ORF">ANN_26163</name>
</gene>
<dbReference type="EMBL" id="JAJSOF020000036">
    <property type="protein sequence ID" value="KAJ4429160.1"/>
    <property type="molecule type" value="Genomic_DNA"/>
</dbReference>
<accession>A0ABQ8S5I4</accession>
<evidence type="ECO:0000313" key="3">
    <source>
        <dbReference type="Proteomes" id="UP001148838"/>
    </source>
</evidence>
<protein>
    <submittedName>
        <fullName evidence="2">Uncharacterized protein</fullName>
    </submittedName>
</protein>
<keyword evidence="3" id="KW-1185">Reference proteome</keyword>
<name>A0ABQ8S5I4_PERAM</name>
<feature type="region of interest" description="Disordered" evidence="1">
    <location>
        <begin position="57"/>
        <end position="79"/>
    </location>
</feature>
<evidence type="ECO:0000256" key="1">
    <source>
        <dbReference type="SAM" id="MobiDB-lite"/>
    </source>
</evidence>
<feature type="compositionally biased region" description="Acidic residues" evidence="1">
    <location>
        <begin position="66"/>
        <end position="79"/>
    </location>
</feature>
<comment type="caution">
    <text evidence="2">The sequence shown here is derived from an EMBL/GenBank/DDBJ whole genome shotgun (WGS) entry which is preliminary data.</text>
</comment>
<proteinExistence type="predicted"/>
<reference evidence="2 3" key="1">
    <citation type="journal article" date="2022" name="Allergy">
        <title>Genome assembly and annotation of Periplaneta americana reveal a comprehensive cockroach allergen profile.</title>
        <authorList>
            <person name="Wang L."/>
            <person name="Xiong Q."/>
            <person name="Saelim N."/>
            <person name="Wang L."/>
            <person name="Nong W."/>
            <person name="Wan A.T."/>
            <person name="Shi M."/>
            <person name="Liu X."/>
            <person name="Cao Q."/>
            <person name="Hui J.H.L."/>
            <person name="Sookrung N."/>
            <person name="Leung T.F."/>
            <person name="Tungtrongchitr A."/>
            <person name="Tsui S.K.W."/>
        </authorList>
    </citation>
    <scope>NUCLEOTIDE SEQUENCE [LARGE SCALE GENOMIC DNA]</scope>
    <source>
        <strain evidence="2">PWHHKU_190912</strain>
    </source>
</reference>